<reference evidence="1" key="1">
    <citation type="submission" date="2021-06" db="EMBL/GenBank/DDBJ databases">
        <title>Parelaphostrongylus tenuis whole genome reference sequence.</title>
        <authorList>
            <person name="Garwood T.J."/>
            <person name="Larsen P.A."/>
            <person name="Fountain-Jones N.M."/>
            <person name="Garbe J.R."/>
            <person name="Macchietto M.G."/>
            <person name="Kania S.A."/>
            <person name="Gerhold R.W."/>
            <person name="Richards J.E."/>
            <person name="Wolf T.M."/>
        </authorList>
    </citation>
    <scope>NUCLEOTIDE SEQUENCE</scope>
    <source>
        <strain evidence="1">MNPRO001-30</strain>
        <tissue evidence="1">Meninges</tissue>
    </source>
</reference>
<evidence type="ECO:0000313" key="1">
    <source>
        <dbReference type="EMBL" id="KAJ1351053.1"/>
    </source>
</evidence>
<accession>A0AAD5M5S9</accession>
<sequence>MMKCDANETERYVCMIAWYERWNDSSTGIVDGISYSSDGDIDGTLDRSAKTPNFRQGLYKDLK</sequence>
<evidence type="ECO:0000313" key="2">
    <source>
        <dbReference type="Proteomes" id="UP001196413"/>
    </source>
</evidence>
<keyword evidence="2" id="KW-1185">Reference proteome</keyword>
<dbReference type="Proteomes" id="UP001196413">
    <property type="component" value="Unassembled WGS sequence"/>
</dbReference>
<feature type="non-terminal residue" evidence="1">
    <location>
        <position position="1"/>
    </location>
</feature>
<gene>
    <name evidence="1" type="ORF">KIN20_006990</name>
</gene>
<name>A0AAD5M5S9_PARTN</name>
<comment type="caution">
    <text evidence="1">The sequence shown here is derived from an EMBL/GenBank/DDBJ whole genome shotgun (WGS) entry which is preliminary data.</text>
</comment>
<dbReference type="EMBL" id="JAHQIW010000989">
    <property type="protein sequence ID" value="KAJ1351053.1"/>
    <property type="molecule type" value="Genomic_DNA"/>
</dbReference>
<proteinExistence type="predicted"/>
<dbReference type="AlphaFoldDB" id="A0AAD5M5S9"/>
<organism evidence="1 2">
    <name type="scientific">Parelaphostrongylus tenuis</name>
    <name type="common">Meningeal worm</name>
    <dbReference type="NCBI Taxonomy" id="148309"/>
    <lineage>
        <taxon>Eukaryota</taxon>
        <taxon>Metazoa</taxon>
        <taxon>Ecdysozoa</taxon>
        <taxon>Nematoda</taxon>
        <taxon>Chromadorea</taxon>
        <taxon>Rhabditida</taxon>
        <taxon>Rhabditina</taxon>
        <taxon>Rhabditomorpha</taxon>
        <taxon>Strongyloidea</taxon>
        <taxon>Metastrongylidae</taxon>
        <taxon>Parelaphostrongylus</taxon>
    </lineage>
</organism>
<protein>
    <submittedName>
        <fullName evidence="1">Uncharacterized protein</fullName>
    </submittedName>
</protein>